<organism evidence="2 3">
    <name type="scientific">Granulicella aggregans</name>
    <dbReference type="NCBI Taxonomy" id="474949"/>
    <lineage>
        <taxon>Bacteria</taxon>
        <taxon>Pseudomonadati</taxon>
        <taxon>Acidobacteriota</taxon>
        <taxon>Terriglobia</taxon>
        <taxon>Terriglobales</taxon>
        <taxon>Acidobacteriaceae</taxon>
        <taxon>Granulicella</taxon>
    </lineage>
</organism>
<sequence>MASSKKKVILRRVTGEILPGYLPLSGFTRGAGSSRVVELLDLSGRLIEIPLGEVRMISYVRDFNLADTTNPERLTRRSFLARPRNEGVWVRMTFKASERSLERTSEIILEGLAAADLSLLDSLIEDGGLHVAPPDIRSNTQRIFVPRAAIESLQILAVITTPSRAKPVPERTPEEIQKSLFEALTPRNTRPN</sequence>
<keyword evidence="3" id="KW-1185">Reference proteome</keyword>
<dbReference type="Proteomes" id="UP000540989">
    <property type="component" value="Unassembled WGS sequence"/>
</dbReference>
<dbReference type="RefSeq" id="WP_184221076.1">
    <property type="nucleotide sequence ID" value="NZ_JACHIP010000006.1"/>
</dbReference>
<comment type="caution">
    <text evidence="2">The sequence shown here is derived from an EMBL/GenBank/DDBJ whole genome shotgun (WGS) entry which is preliminary data.</text>
</comment>
<dbReference type="EMBL" id="JACHIP010000006">
    <property type="protein sequence ID" value="MBB5059496.1"/>
    <property type="molecule type" value="Genomic_DNA"/>
</dbReference>
<feature type="region of interest" description="Disordered" evidence="1">
    <location>
        <begin position="164"/>
        <end position="192"/>
    </location>
</feature>
<feature type="compositionally biased region" description="Basic and acidic residues" evidence="1">
    <location>
        <begin position="167"/>
        <end position="177"/>
    </location>
</feature>
<name>A0A7W7ZGQ6_9BACT</name>
<protein>
    <submittedName>
        <fullName evidence="2">Uncharacterized protein</fullName>
    </submittedName>
</protein>
<reference evidence="2 3" key="1">
    <citation type="submission" date="2020-08" db="EMBL/GenBank/DDBJ databases">
        <title>Genomic Encyclopedia of Type Strains, Phase IV (KMG-V): Genome sequencing to study the core and pangenomes of soil and plant-associated prokaryotes.</title>
        <authorList>
            <person name="Whitman W."/>
        </authorList>
    </citation>
    <scope>NUCLEOTIDE SEQUENCE [LARGE SCALE GENOMIC DNA]</scope>
    <source>
        <strain evidence="2 3">M8UP14</strain>
    </source>
</reference>
<evidence type="ECO:0000313" key="3">
    <source>
        <dbReference type="Proteomes" id="UP000540989"/>
    </source>
</evidence>
<dbReference type="AlphaFoldDB" id="A0A7W7ZGQ6"/>
<gene>
    <name evidence="2" type="ORF">HDF16_004222</name>
</gene>
<accession>A0A7W7ZGQ6</accession>
<dbReference type="Pfam" id="PF22478">
    <property type="entry name" value="DUF6982"/>
    <property type="match status" value="1"/>
</dbReference>
<evidence type="ECO:0000256" key="1">
    <source>
        <dbReference type="SAM" id="MobiDB-lite"/>
    </source>
</evidence>
<dbReference type="InterPro" id="IPR054251">
    <property type="entry name" value="DUF6982"/>
</dbReference>
<proteinExistence type="predicted"/>
<evidence type="ECO:0000313" key="2">
    <source>
        <dbReference type="EMBL" id="MBB5059496.1"/>
    </source>
</evidence>